<dbReference type="PANTHER" id="PTHR43280:SF32">
    <property type="entry name" value="TRANSCRIPTIONAL REGULATORY PROTEIN"/>
    <property type="match status" value="1"/>
</dbReference>
<dbReference type="PRINTS" id="PR00032">
    <property type="entry name" value="HTHARAC"/>
</dbReference>
<dbReference type="GO" id="GO:0003700">
    <property type="term" value="F:DNA-binding transcription factor activity"/>
    <property type="evidence" value="ECO:0007669"/>
    <property type="project" value="InterPro"/>
</dbReference>
<evidence type="ECO:0000256" key="3">
    <source>
        <dbReference type="ARBA" id="ARBA00023163"/>
    </source>
</evidence>
<dbReference type="Gene3D" id="2.60.120.10">
    <property type="entry name" value="Jelly Rolls"/>
    <property type="match status" value="1"/>
</dbReference>
<keyword evidence="2" id="KW-0238">DNA-binding</keyword>
<evidence type="ECO:0000313" key="5">
    <source>
        <dbReference type="EMBL" id="QHW00448.1"/>
    </source>
</evidence>
<sequence>MNGKGLKNYEGLYGDNQLPFPKNFIHHELLAVRSELYDWEIDQHLHTDLYQLFIFTKGSGTVLAEQRRIPLRPPCVLMIPTNTLHGFAFQAGMEGDVFTFSESSLEHLFSDAKHVLLEINQLRQLTFEDSKVSFGEVLWLKEKTIRELDEVQPEKQRILQHLTQLLFLSLYRISLESVMTVPKSDNRTLAYFLSFQKLIRHSVHESKTIQQYARELNITSVHLNRICQALVKKSALQLVHDFLTAEAKKYLLNTTFSLSEVSYRLGFKDPAYFSRLFKKQTELSPRAFRQQNGRSL</sequence>
<dbReference type="SMART" id="SM00342">
    <property type="entry name" value="HTH_ARAC"/>
    <property type="match status" value="1"/>
</dbReference>
<feature type="domain" description="HTH araC/xylS-type" evidence="4">
    <location>
        <begin position="193"/>
        <end position="291"/>
    </location>
</feature>
<dbReference type="Gene3D" id="1.10.10.60">
    <property type="entry name" value="Homeodomain-like"/>
    <property type="match status" value="1"/>
</dbReference>
<dbReference type="CDD" id="cd06999">
    <property type="entry name" value="cupin_HpaA-like_N"/>
    <property type="match status" value="1"/>
</dbReference>
<keyword evidence="1" id="KW-0805">Transcription regulation</keyword>
<proteinExistence type="predicted"/>
<gene>
    <name evidence="5" type="ORF">GJR95_37895</name>
</gene>
<dbReference type="PROSITE" id="PS01124">
    <property type="entry name" value="HTH_ARAC_FAMILY_2"/>
    <property type="match status" value="1"/>
</dbReference>
<evidence type="ECO:0000256" key="1">
    <source>
        <dbReference type="ARBA" id="ARBA00023015"/>
    </source>
</evidence>
<dbReference type="PANTHER" id="PTHR43280">
    <property type="entry name" value="ARAC-FAMILY TRANSCRIPTIONAL REGULATOR"/>
    <property type="match status" value="1"/>
</dbReference>
<dbReference type="GO" id="GO:0043565">
    <property type="term" value="F:sequence-specific DNA binding"/>
    <property type="evidence" value="ECO:0007669"/>
    <property type="project" value="InterPro"/>
</dbReference>
<dbReference type="EMBL" id="CP045997">
    <property type="protein sequence ID" value="QHW00448.1"/>
    <property type="molecule type" value="Genomic_DNA"/>
</dbReference>
<dbReference type="InterPro" id="IPR047264">
    <property type="entry name" value="Cupin_HpaA-like_N"/>
</dbReference>
<dbReference type="KEGG" id="senf:GJR95_37895"/>
<dbReference type="InterPro" id="IPR020449">
    <property type="entry name" value="Tscrpt_reg_AraC-type_HTH"/>
</dbReference>
<reference evidence="5 6" key="1">
    <citation type="submission" date="2019-11" db="EMBL/GenBank/DDBJ databases">
        <title>Spirosoma endbachense sp. nov., isolated from a natural salt meadow.</title>
        <authorList>
            <person name="Rojas J."/>
            <person name="Ambika Manirajan B."/>
            <person name="Ratering S."/>
            <person name="Suarez C."/>
            <person name="Geissler-Plaum R."/>
            <person name="Schnell S."/>
        </authorList>
    </citation>
    <scope>NUCLEOTIDE SEQUENCE [LARGE SCALE GENOMIC DNA]</scope>
    <source>
        <strain evidence="5 6">I-24</strain>
    </source>
</reference>
<organism evidence="5 6">
    <name type="scientific">Spirosoma endbachense</name>
    <dbReference type="NCBI Taxonomy" id="2666025"/>
    <lineage>
        <taxon>Bacteria</taxon>
        <taxon>Pseudomonadati</taxon>
        <taxon>Bacteroidota</taxon>
        <taxon>Cytophagia</taxon>
        <taxon>Cytophagales</taxon>
        <taxon>Cytophagaceae</taxon>
        <taxon>Spirosoma</taxon>
    </lineage>
</organism>
<accession>A0A6P1W8T3</accession>
<dbReference type="InterPro" id="IPR014710">
    <property type="entry name" value="RmlC-like_jellyroll"/>
</dbReference>
<dbReference type="SUPFAM" id="SSF51182">
    <property type="entry name" value="RmlC-like cupins"/>
    <property type="match status" value="1"/>
</dbReference>
<evidence type="ECO:0000259" key="4">
    <source>
        <dbReference type="PROSITE" id="PS01124"/>
    </source>
</evidence>
<dbReference type="SUPFAM" id="SSF46689">
    <property type="entry name" value="Homeodomain-like"/>
    <property type="match status" value="1"/>
</dbReference>
<dbReference type="AlphaFoldDB" id="A0A6P1W8T3"/>
<protein>
    <submittedName>
        <fullName evidence="5">Helix-turn-helix domain-containing protein</fullName>
    </submittedName>
</protein>
<dbReference type="InterPro" id="IPR018060">
    <property type="entry name" value="HTH_AraC"/>
</dbReference>
<evidence type="ECO:0000256" key="2">
    <source>
        <dbReference type="ARBA" id="ARBA00023125"/>
    </source>
</evidence>
<dbReference type="RefSeq" id="WP_162390839.1">
    <property type="nucleotide sequence ID" value="NZ_CP045997.1"/>
</dbReference>
<keyword evidence="6" id="KW-1185">Reference proteome</keyword>
<name>A0A6P1W8T3_9BACT</name>
<evidence type="ECO:0000313" key="6">
    <source>
        <dbReference type="Proteomes" id="UP000464577"/>
    </source>
</evidence>
<dbReference type="InterPro" id="IPR009057">
    <property type="entry name" value="Homeodomain-like_sf"/>
</dbReference>
<keyword evidence="3" id="KW-0804">Transcription</keyword>
<dbReference type="Pfam" id="PF02311">
    <property type="entry name" value="AraC_binding"/>
    <property type="match status" value="1"/>
</dbReference>
<dbReference type="Pfam" id="PF12833">
    <property type="entry name" value="HTH_18"/>
    <property type="match status" value="1"/>
</dbReference>
<dbReference type="Proteomes" id="UP000464577">
    <property type="component" value="Chromosome"/>
</dbReference>
<dbReference type="InterPro" id="IPR011051">
    <property type="entry name" value="RmlC_Cupin_sf"/>
</dbReference>
<dbReference type="InterPro" id="IPR003313">
    <property type="entry name" value="AraC-bd"/>
</dbReference>